<protein>
    <submittedName>
        <fullName evidence="1">Uncharacterized protein</fullName>
    </submittedName>
</protein>
<dbReference type="Proteomes" id="UP001433508">
    <property type="component" value="Unassembled WGS sequence"/>
</dbReference>
<dbReference type="EMBL" id="MU971373">
    <property type="protein sequence ID" value="KAK9237141.1"/>
    <property type="molecule type" value="Genomic_DNA"/>
</dbReference>
<comment type="caution">
    <text evidence="1">The sequence shown here is derived from an EMBL/GenBank/DDBJ whole genome shotgun (WGS) entry which is preliminary data.</text>
</comment>
<accession>A0ACC3T0J7</accession>
<reference evidence="2" key="1">
    <citation type="journal article" date="2024" name="Front. Bioeng. Biotechnol.">
        <title>Genome-scale model development and genomic sequencing of the oleaginous clade Lipomyces.</title>
        <authorList>
            <person name="Czajka J.J."/>
            <person name="Han Y."/>
            <person name="Kim J."/>
            <person name="Mondo S.J."/>
            <person name="Hofstad B.A."/>
            <person name="Robles A."/>
            <person name="Haridas S."/>
            <person name="Riley R."/>
            <person name="LaButti K."/>
            <person name="Pangilinan J."/>
            <person name="Andreopoulos W."/>
            <person name="Lipzen A."/>
            <person name="Yan J."/>
            <person name="Wang M."/>
            <person name="Ng V."/>
            <person name="Grigoriev I.V."/>
            <person name="Spatafora J.W."/>
            <person name="Magnuson J.K."/>
            <person name="Baker S.E."/>
            <person name="Pomraning K.R."/>
        </authorList>
    </citation>
    <scope>NUCLEOTIDE SEQUENCE [LARGE SCALE GENOMIC DNA]</scope>
    <source>
        <strain evidence="2">CBS 7786</strain>
    </source>
</reference>
<gene>
    <name evidence="1" type="ORF">V1525DRAFT_173594</name>
</gene>
<keyword evidence="2" id="KW-1185">Reference proteome</keyword>
<evidence type="ECO:0000313" key="1">
    <source>
        <dbReference type="EMBL" id="KAK9237141.1"/>
    </source>
</evidence>
<sequence>MDARPLVDMLQLTCSFLPDSGGDGNDKYMIQVANHHYDGRRLISALLTHGKDLNSIADDLWSRLVVLRSRVDHLSVFFPVVDVPSLFDLTSTCGRISPNGITWREASVGFSESNELIRTMLEWTKNIFDNLLFPMRRWYAIPPSLKSSSRSSSSRNSSVRALILRRDGPLSPIGRGIDTSAWEDLQDANPERVSRLEAAHIMPSMLSSYSPMQSLLSMFAGSNLKSRLIGKSITGPSNIFCTDGFTHLLFDQFVIGVEYVNDQYRLRKVVARKARGLISRFQDGDELVFGPGQEGTTIDLPDGELFNIHLAIANVLHASGAGEVINKILQDEDDYKEGIVKYEATSARILAFALQQALNGLQADSVQSPDDEDDDNNKAHQWENTALRVVTNSHTNEYK</sequence>
<proteinExistence type="predicted"/>
<name>A0ACC3T0J7_LIPKO</name>
<organism evidence="1 2">
    <name type="scientific">Lipomyces kononenkoae</name>
    <name type="common">Yeast</name>
    <dbReference type="NCBI Taxonomy" id="34357"/>
    <lineage>
        <taxon>Eukaryota</taxon>
        <taxon>Fungi</taxon>
        <taxon>Dikarya</taxon>
        <taxon>Ascomycota</taxon>
        <taxon>Saccharomycotina</taxon>
        <taxon>Lipomycetes</taxon>
        <taxon>Lipomycetales</taxon>
        <taxon>Lipomycetaceae</taxon>
        <taxon>Lipomyces</taxon>
    </lineage>
</organism>
<evidence type="ECO:0000313" key="2">
    <source>
        <dbReference type="Proteomes" id="UP001433508"/>
    </source>
</evidence>